<keyword evidence="1" id="KW-0812">Transmembrane</keyword>
<evidence type="ECO:0000256" key="1">
    <source>
        <dbReference type="SAM" id="Phobius"/>
    </source>
</evidence>
<evidence type="ECO:0000313" key="2">
    <source>
        <dbReference type="EMBL" id="SMG56459.1"/>
    </source>
</evidence>
<dbReference type="AlphaFoldDB" id="A0A1X7LTJ5"/>
<feature type="transmembrane region" description="Helical" evidence="1">
    <location>
        <begin position="56"/>
        <end position="73"/>
    </location>
</feature>
<dbReference type="RefSeq" id="WP_085497547.1">
    <property type="nucleotide sequence ID" value="NZ_FXAZ01000007.1"/>
</dbReference>
<keyword evidence="1" id="KW-0472">Membrane</keyword>
<keyword evidence="1" id="KW-1133">Transmembrane helix</keyword>
<name>A0A1X7LTJ5_9BACL</name>
<feature type="transmembrane region" description="Helical" evidence="1">
    <location>
        <begin position="123"/>
        <end position="142"/>
    </location>
</feature>
<feature type="transmembrane region" description="Helical" evidence="1">
    <location>
        <begin position="12"/>
        <end position="36"/>
    </location>
</feature>
<proteinExistence type="predicted"/>
<dbReference type="EMBL" id="FXAZ01000007">
    <property type="protein sequence ID" value="SMG56459.1"/>
    <property type="molecule type" value="Genomic_DNA"/>
</dbReference>
<evidence type="ECO:0000313" key="3">
    <source>
        <dbReference type="Proteomes" id="UP000193834"/>
    </source>
</evidence>
<feature type="transmembrane region" description="Helical" evidence="1">
    <location>
        <begin position="94"/>
        <end position="117"/>
    </location>
</feature>
<sequence length="148" mass="16635">MNIRNIIQQNSIKFISALCCICIAMGIILFFLVGFVGPTDVNELKAIIEKFVSFDLTIAVGYAAIMLATTTIAKHNTLQDCEIKKQIHVFIQMTILYIVVNIALFLLSLTLTSAIVLVLLYRILVAIIVIITLLYSFLMYRVTTKILF</sequence>
<organism evidence="2 3">
    <name type="scientific">Paenibacillus aquistagni</name>
    <dbReference type="NCBI Taxonomy" id="1852522"/>
    <lineage>
        <taxon>Bacteria</taxon>
        <taxon>Bacillati</taxon>
        <taxon>Bacillota</taxon>
        <taxon>Bacilli</taxon>
        <taxon>Bacillales</taxon>
        <taxon>Paenibacillaceae</taxon>
        <taxon>Paenibacillus</taxon>
    </lineage>
</organism>
<reference evidence="2 3" key="1">
    <citation type="submission" date="2017-04" db="EMBL/GenBank/DDBJ databases">
        <authorList>
            <person name="Afonso C.L."/>
            <person name="Miller P.J."/>
            <person name="Scott M.A."/>
            <person name="Spackman E."/>
            <person name="Goraichik I."/>
            <person name="Dimitrov K.M."/>
            <person name="Suarez D.L."/>
            <person name="Swayne D.E."/>
        </authorList>
    </citation>
    <scope>NUCLEOTIDE SEQUENCE [LARGE SCALE GENOMIC DNA]</scope>
    <source>
        <strain evidence="2 3">11</strain>
    </source>
</reference>
<gene>
    <name evidence="2" type="ORF">SAMN06295960_4133</name>
</gene>
<keyword evidence="3" id="KW-1185">Reference proteome</keyword>
<dbReference type="Proteomes" id="UP000193834">
    <property type="component" value="Unassembled WGS sequence"/>
</dbReference>
<accession>A0A1X7LTJ5</accession>
<protein>
    <submittedName>
        <fullName evidence="2">Uncharacterized protein</fullName>
    </submittedName>
</protein>